<proteinExistence type="predicted"/>
<dbReference type="InterPro" id="IPR026289">
    <property type="entry name" value="SBP_TakP-like"/>
</dbReference>
<evidence type="ECO:0000256" key="3">
    <source>
        <dbReference type="PIRSR" id="PIRSR039026-2"/>
    </source>
</evidence>
<dbReference type="Gene3D" id="3.40.190.170">
    <property type="entry name" value="Bacterial extracellular solute-binding protein, family 7"/>
    <property type="match status" value="1"/>
</dbReference>
<gene>
    <name evidence="4" type="ORF">AUP43_13265</name>
</gene>
<evidence type="ECO:0000313" key="4">
    <source>
        <dbReference type="EMBL" id="KZD03233.1"/>
    </source>
</evidence>
<dbReference type="NCBIfam" id="NF037995">
    <property type="entry name" value="TRAP_S1"/>
    <property type="match status" value="1"/>
</dbReference>
<dbReference type="GO" id="GO:0046872">
    <property type="term" value="F:metal ion binding"/>
    <property type="evidence" value="ECO:0007669"/>
    <property type="project" value="UniProtKB-KW"/>
</dbReference>
<dbReference type="InterPro" id="IPR006311">
    <property type="entry name" value="TAT_signal"/>
</dbReference>
<dbReference type="SUPFAM" id="SSF53850">
    <property type="entry name" value="Periplasmic binding protein-like II"/>
    <property type="match status" value="1"/>
</dbReference>
<dbReference type="EMBL" id="LPXN01000148">
    <property type="protein sequence ID" value="KZD03233.1"/>
    <property type="molecule type" value="Genomic_DNA"/>
</dbReference>
<keyword evidence="5" id="KW-1185">Reference proteome</keyword>
<dbReference type="PANTHER" id="PTHR33376:SF5">
    <property type="entry name" value="EXTRACYTOPLASMIC SOLUTE RECEPTOR PROTEIN"/>
    <property type="match status" value="1"/>
</dbReference>
<dbReference type="Pfam" id="PF03480">
    <property type="entry name" value="DctP"/>
    <property type="match status" value="1"/>
</dbReference>
<feature type="binding site" evidence="3">
    <location>
        <position position="216"/>
    </location>
    <ligand>
        <name>substrate</name>
    </ligand>
</feature>
<dbReference type="PROSITE" id="PS51318">
    <property type="entry name" value="TAT"/>
    <property type="match status" value="1"/>
</dbReference>
<comment type="caution">
    <text evidence="4">The sequence shown here is derived from an EMBL/GenBank/DDBJ whole genome shotgun (WGS) entry which is preliminary data.</text>
</comment>
<dbReference type="PIRSF" id="PIRSF039026">
    <property type="entry name" value="SiaP"/>
    <property type="match status" value="1"/>
</dbReference>
<dbReference type="NCBIfam" id="TIGR01409">
    <property type="entry name" value="TAT_signal_seq"/>
    <property type="match status" value="1"/>
</dbReference>
<feature type="binding site" evidence="2">
    <location>
        <position position="158"/>
    </location>
    <ligand>
        <name>substrate</name>
    </ligand>
</feature>
<evidence type="ECO:0000256" key="2">
    <source>
        <dbReference type="PIRSR" id="PIRSR039026-1"/>
    </source>
</evidence>
<dbReference type="GO" id="GO:0031317">
    <property type="term" value="C:tripartite ATP-independent periplasmic transporter complex"/>
    <property type="evidence" value="ECO:0007669"/>
    <property type="project" value="InterPro"/>
</dbReference>
<keyword evidence="1" id="KW-0732">Signal</keyword>
<protein>
    <submittedName>
        <fullName evidence="4">ABC transporter substrate-binding protein</fullName>
    </submittedName>
</protein>
<feature type="binding site" evidence="3">
    <location>
        <position position="242"/>
    </location>
    <ligand>
        <name>substrate</name>
    </ligand>
</feature>
<dbReference type="CDD" id="cd13604">
    <property type="entry name" value="PBP2_TRAP_ketoacid_lactate_like"/>
    <property type="match status" value="1"/>
</dbReference>
<dbReference type="STRING" id="580166.AUP43_13265"/>
<evidence type="ECO:0000256" key="1">
    <source>
        <dbReference type="ARBA" id="ARBA00022729"/>
    </source>
</evidence>
<dbReference type="GO" id="GO:0055085">
    <property type="term" value="P:transmembrane transport"/>
    <property type="evidence" value="ECO:0007669"/>
    <property type="project" value="InterPro"/>
</dbReference>
<dbReference type="InterPro" id="IPR038404">
    <property type="entry name" value="TRAP_DctP_sf"/>
</dbReference>
<feature type="binding site" evidence="2">
    <location>
        <position position="179"/>
    </location>
    <ligand>
        <name>substrate</name>
    </ligand>
</feature>
<dbReference type="AlphaFoldDB" id="A0A154VPI8"/>
<dbReference type="Gene3D" id="3.40.190.10">
    <property type="entry name" value="Periplasmic binding protein-like II"/>
    <property type="match status" value="1"/>
</dbReference>
<reference evidence="4 5" key="1">
    <citation type="submission" date="2015-12" db="EMBL/GenBank/DDBJ databases">
        <title>Genome sequence of Oceanibaculum pacificum MCCC 1A02656.</title>
        <authorList>
            <person name="Lu L."/>
            <person name="Lai Q."/>
            <person name="Shao Z."/>
            <person name="Qian P."/>
        </authorList>
    </citation>
    <scope>NUCLEOTIDE SEQUENCE [LARGE SCALE GENOMIC DNA]</scope>
    <source>
        <strain evidence="4 5">MCCC 1A02656</strain>
    </source>
</reference>
<accession>A0A154VPI8</accession>
<keyword evidence="3" id="KW-0479">Metal-binding</keyword>
<dbReference type="OrthoDB" id="9780733at2"/>
<name>A0A154VPI8_9PROT</name>
<dbReference type="InterPro" id="IPR019546">
    <property type="entry name" value="TAT_signal_bac_arc"/>
</dbReference>
<sequence>MERRKFLKGAAIGGVGAAAAAASFPAPAISQGKMEWRMVTSWPKGLPGLGTGAERLAKRITDMTEGRLSIKVFAAGELVPALQVWDAVSAGTAEIGHDAAYYHLGKTVAAPFFCSVPFGMTSFEMNAWIHWGGGQQLWDEVYANYNLKPFAAGNTGTQMAGWFRKEINSLEDIKGMKFRTAGQGGQVWQKLGMTVVLLPGGEIFPALQSGAVDAAEWVGPYNDLALGFHQVAKNYYYPGVQEPGPMLQCTVNKGIYEKLPNDLKEIVKAACSAENDYILAEFNARSGPALQSLIRDHGVQLKQFPRDVLEAYGNKSGELMEEILASSDPMVKKVAEAFLAARKLAMAYTRITDQSLTNARLLPFKYPG</sequence>
<dbReference type="InterPro" id="IPR018389">
    <property type="entry name" value="DctP_fam"/>
</dbReference>
<evidence type="ECO:0000313" key="5">
    <source>
        <dbReference type="Proteomes" id="UP000076400"/>
    </source>
</evidence>
<feature type="binding site" evidence="3">
    <location>
        <position position="217"/>
    </location>
    <ligand>
        <name>Na(+)</name>
        <dbReference type="ChEBI" id="CHEBI:29101"/>
    </ligand>
</feature>
<dbReference type="Proteomes" id="UP000076400">
    <property type="component" value="Unassembled WGS sequence"/>
</dbReference>
<dbReference type="PANTHER" id="PTHR33376">
    <property type="match status" value="1"/>
</dbReference>
<dbReference type="RefSeq" id="WP_067559188.1">
    <property type="nucleotide sequence ID" value="NZ_LPXN01000148.1"/>
</dbReference>
<organism evidence="4 5">
    <name type="scientific">Oceanibaculum pacificum</name>
    <dbReference type="NCBI Taxonomy" id="580166"/>
    <lineage>
        <taxon>Bacteria</taxon>
        <taxon>Pseudomonadati</taxon>
        <taxon>Pseudomonadota</taxon>
        <taxon>Alphaproteobacteria</taxon>
        <taxon>Rhodospirillales</taxon>
        <taxon>Oceanibaculaceae</taxon>
        <taxon>Oceanibaculum</taxon>
    </lineage>
</organism>